<gene>
    <name evidence="2" type="ORF">PVAND_009742</name>
</gene>
<evidence type="ECO:0000313" key="2">
    <source>
        <dbReference type="EMBL" id="KAG5680217.1"/>
    </source>
</evidence>
<dbReference type="AlphaFoldDB" id="A0A9J6CDF8"/>
<comment type="caution">
    <text evidence="2">The sequence shown here is derived from an EMBL/GenBank/DDBJ whole genome shotgun (WGS) entry which is preliminary data.</text>
</comment>
<accession>A0A9J6CDF8</accession>
<proteinExistence type="predicted"/>
<protein>
    <submittedName>
        <fullName evidence="2">Uncharacterized protein</fullName>
    </submittedName>
</protein>
<feature type="chain" id="PRO_5039954546" evidence="1">
    <location>
        <begin position="19"/>
        <end position="191"/>
    </location>
</feature>
<reference evidence="2" key="1">
    <citation type="submission" date="2021-03" db="EMBL/GenBank/DDBJ databases">
        <title>Chromosome level genome of the anhydrobiotic midge Polypedilum vanderplanki.</title>
        <authorList>
            <person name="Yoshida Y."/>
            <person name="Kikawada T."/>
            <person name="Gusev O."/>
        </authorList>
    </citation>
    <scope>NUCLEOTIDE SEQUENCE</scope>
    <source>
        <strain evidence="2">NIAS01</strain>
        <tissue evidence="2">Whole body or cell culture</tissue>
    </source>
</reference>
<evidence type="ECO:0000313" key="3">
    <source>
        <dbReference type="Proteomes" id="UP001107558"/>
    </source>
</evidence>
<dbReference type="Proteomes" id="UP001107558">
    <property type="component" value="Chromosome 1"/>
</dbReference>
<keyword evidence="1" id="KW-0732">Signal</keyword>
<feature type="signal peptide" evidence="1">
    <location>
        <begin position="1"/>
        <end position="18"/>
    </location>
</feature>
<evidence type="ECO:0000256" key="1">
    <source>
        <dbReference type="SAM" id="SignalP"/>
    </source>
</evidence>
<keyword evidence="3" id="KW-1185">Reference proteome</keyword>
<organism evidence="2 3">
    <name type="scientific">Polypedilum vanderplanki</name>
    <name type="common">Sleeping chironomid midge</name>
    <dbReference type="NCBI Taxonomy" id="319348"/>
    <lineage>
        <taxon>Eukaryota</taxon>
        <taxon>Metazoa</taxon>
        <taxon>Ecdysozoa</taxon>
        <taxon>Arthropoda</taxon>
        <taxon>Hexapoda</taxon>
        <taxon>Insecta</taxon>
        <taxon>Pterygota</taxon>
        <taxon>Neoptera</taxon>
        <taxon>Endopterygota</taxon>
        <taxon>Diptera</taxon>
        <taxon>Nematocera</taxon>
        <taxon>Chironomoidea</taxon>
        <taxon>Chironomidae</taxon>
        <taxon>Chironominae</taxon>
        <taxon>Polypedilum</taxon>
        <taxon>Polypedilum</taxon>
    </lineage>
</organism>
<sequence length="191" mass="22993">MKLKEFFFLFQFALATNAYMHFIFYETIHKCSNEYEAGEAAVDFSKFKYIPVNDTHTFINGSLKFLVDVNPPWKIRYGTERKYGSIWDVTGYDKTYRDLCAIMWNPMEPPYIYTKKQQKCPYKAGTEWKFDKEHFKIEPEIRKRIPKDYEGEWRGFFIMTFNVDGKNVEFCRKSYVDTYWENEKDVLPILG</sequence>
<name>A0A9J6CDF8_POLVA</name>
<dbReference type="EMBL" id="JADBJN010000001">
    <property type="protein sequence ID" value="KAG5680217.1"/>
    <property type="molecule type" value="Genomic_DNA"/>
</dbReference>